<name>M0PJR3_9EURY</name>
<evidence type="ECO:0000313" key="3">
    <source>
        <dbReference type="EMBL" id="EMA70316.1"/>
    </source>
</evidence>
<reference evidence="3 4" key="1">
    <citation type="journal article" date="2014" name="PLoS Genet.">
        <title>Phylogenetically driven sequencing of extremely halophilic archaea reveals strategies for static and dynamic osmo-response.</title>
        <authorList>
            <person name="Becker E.A."/>
            <person name="Seitzer P.M."/>
            <person name="Tritt A."/>
            <person name="Larsen D."/>
            <person name="Krusor M."/>
            <person name="Yao A.I."/>
            <person name="Wu D."/>
            <person name="Madern D."/>
            <person name="Eisen J.A."/>
            <person name="Darling A.E."/>
            <person name="Facciotti M.T."/>
        </authorList>
    </citation>
    <scope>NUCLEOTIDE SEQUENCE [LARGE SCALE GENOMIC DNA]</scope>
    <source>
        <strain evidence="3 4">JCM 13916</strain>
    </source>
</reference>
<feature type="coiled-coil region" evidence="1">
    <location>
        <begin position="96"/>
        <end position="123"/>
    </location>
</feature>
<dbReference type="Proteomes" id="UP000011528">
    <property type="component" value="Unassembled WGS sequence"/>
</dbReference>
<evidence type="ECO:0000313" key="4">
    <source>
        <dbReference type="Proteomes" id="UP000011528"/>
    </source>
</evidence>
<evidence type="ECO:0000256" key="2">
    <source>
        <dbReference type="SAM" id="MobiDB-lite"/>
    </source>
</evidence>
<dbReference type="AlphaFoldDB" id="M0PJR3"/>
<protein>
    <submittedName>
        <fullName evidence="3">Uncharacterized protein</fullName>
    </submittedName>
</protein>
<keyword evidence="1" id="KW-0175">Coiled coil</keyword>
<dbReference type="RefSeq" id="WP_007995808.1">
    <property type="nucleotide sequence ID" value="NZ_AOJJ01000071.1"/>
</dbReference>
<gene>
    <name evidence="3" type="ORF">C462_10732</name>
</gene>
<organism evidence="3 4">
    <name type="scientific">Halorubrum distributum JCM 13916</name>
    <dbReference type="NCBI Taxonomy" id="1230455"/>
    <lineage>
        <taxon>Archaea</taxon>
        <taxon>Methanobacteriati</taxon>
        <taxon>Methanobacteriota</taxon>
        <taxon>Stenosarchaea group</taxon>
        <taxon>Halobacteria</taxon>
        <taxon>Halobacteriales</taxon>
        <taxon>Haloferacaceae</taxon>
        <taxon>Halorubrum</taxon>
        <taxon>Halorubrum distributum group</taxon>
    </lineage>
</organism>
<accession>M0PJR3</accession>
<feature type="region of interest" description="Disordered" evidence="2">
    <location>
        <begin position="61"/>
        <end position="87"/>
    </location>
</feature>
<evidence type="ECO:0000256" key="1">
    <source>
        <dbReference type="SAM" id="Coils"/>
    </source>
</evidence>
<sequence>MKHKDTRLDSDALLVLDALSRQDDHRLTTSAAKTVTGIGDNDYVRRRFDKLSDADLVTLDKDDTAPTPIPPKRATLTDEGAEKSEVWDLDPKSTDIRSAEERLLRVERRLDDLDSRLDTIEEAATSESDRMPELEEARRLVASLNDHAVDELGADLGKYYPAAEDAE</sequence>
<comment type="caution">
    <text evidence="3">The sequence shown here is derived from an EMBL/GenBank/DDBJ whole genome shotgun (WGS) entry which is preliminary data.</text>
</comment>
<dbReference type="EMBL" id="AOJJ01000071">
    <property type="protein sequence ID" value="EMA70316.1"/>
    <property type="molecule type" value="Genomic_DNA"/>
</dbReference>
<proteinExistence type="predicted"/>